<dbReference type="PROSITE" id="PS00615">
    <property type="entry name" value="C_TYPE_LECTIN_1"/>
    <property type="match status" value="1"/>
</dbReference>
<dbReference type="CDD" id="cd00037">
    <property type="entry name" value="CLECT"/>
    <property type="match status" value="1"/>
</dbReference>
<reference evidence="2" key="1">
    <citation type="submission" date="2022-11" db="UniProtKB">
        <authorList>
            <consortium name="WormBaseParasite"/>
        </authorList>
    </citation>
    <scope>IDENTIFICATION</scope>
</reference>
<sequence length="76" mass="8926">MSNQQWKVWDEAKSICNEMQAELLSIDSAFENNEIQRYPTGNDTSCAVQLLNGQYEGQWFNEDCFQQECFMCQMNL</sequence>
<proteinExistence type="predicted"/>
<accession>A0A914E6Q8</accession>
<evidence type="ECO:0000313" key="2">
    <source>
        <dbReference type="WBParaSite" id="ACRNAN_scaffold6088.g12053.t1"/>
    </source>
</evidence>
<dbReference type="SUPFAM" id="SSF56436">
    <property type="entry name" value="C-type lectin-like"/>
    <property type="match status" value="1"/>
</dbReference>
<dbReference type="AlphaFoldDB" id="A0A914E6Q8"/>
<dbReference type="WBParaSite" id="ACRNAN_scaffold6088.g12053.t1">
    <property type="protein sequence ID" value="ACRNAN_scaffold6088.g12053.t1"/>
    <property type="gene ID" value="ACRNAN_scaffold6088.g12053"/>
</dbReference>
<dbReference type="Gene3D" id="3.10.100.10">
    <property type="entry name" value="Mannose-Binding Protein A, subunit A"/>
    <property type="match status" value="1"/>
</dbReference>
<dbReference type="InterPro" id="IPR018378">
    <property type="entry name" value="C-type_lectin_CS"/>
</dbReference>
<protein>
    <submittedName>
        <fullName evidence="2">C-type lectin domain-containing protein</fullName>
    </submittedName>
</protein>
<organism evidence="1 2">
    <name type="scientific">Acrobeloides nanus</name>
    <dbReference type="NCBI Taxonomy" id="290746"/>
    <lineage>
        <taxon>Eukaryota</taxon>
        <taxon>Metazoa</taxon>
        <taxon>Ecdysozoa</taxon>
        <taxon>Nematoda</taxon>
        <taxon>Chromadorea</taxon>
        <taxon>Rhabditida</taxon>
        <taxon>Tylenchina</taxon>
        <taxon>Cephalobomorpha</taxon>
        <taxon>Cephaloboidea</taxon>
        <taxon>Cephalobidae</taxon>
        <taxon>Acrobeloides</taxon>
    </lineage>
</organism>
<keyword evidence="1" id="KW-1185">Reference proteome</keyword>
<name>A0A914E6Q8_9BILA</name>
<dbReference type="InterPro" id="IPR016186">
    <property type="entry name" value="C-type_lectin-like/link_sf"/>
</dbReference>
<evidence type="ECO:0000313" key="1">
    <source>
        <dbReference type="Proteomes" id="UP000887540"/>
    </source>
</evidence>
<dbReference type="Proteomes" id="UP000887540">
    <property type="component" value="Unplaced"/>
</dbReference>
<dbReference type="InterPro" id="IPR016187">
    <property type="entry name" value="CTDL_fold"/>
</dbReference>